<sequence length="69" mass="7277">MAVRSFHIGWIRFAACPSLTGMEGGLFGAAQECPTCGFCPAGMSNIPVSAVEGWSGIKGSVRHFCKKVQ</sequence>
<evidence type="ECO:0000313" key="2">
    <source>
        <dbReference type="Proteomes" id="UP000257014"/>
    </source>
</evidence>
<proteinExistence type="predicted"/>
<name>A0A3E0K6C7_9BACI</name>
<evidence type="ECO:0000313" key="1">
    <source>
        <dbReference type="EMBL" id="REJ29777.1"/>
    </source>
</evidence>
<organism evidence="1 2">
    <name type="scientific">Caldibacillus debilis</name>
    <dbReference type="NCBI Taxonomy" id="301148"/>
    <lineage>
        <taxon>Bacteria</taxon>
        <taxon>Bacillati</taxon>
        <taxon>Bacillota</taxon>
        <taxon>Bacilli</taxon>
        <taxon>Bacillales</taxon>
        <taxon>Bacillaceae</taxon>
        <taxon>Caldibacillus</taxon>
    </lineage>
</organism>
<protein>
    <submittedName>
        <fullName evidence="1">Uncharacterized protein</fullName>
    </submittedName>
</protein>
<gene>
    <name evidence="1" type="ORF">C6P37_04860</name>
</gene>
<reference evidence="1 2" key="1">
    <citation type="submission" date="2018-03" db="EMBL/GenBank/DDBJ databases">
        <authorList>
            <person name="Keele B.F."/>
        </authorList>
    </citation>
    <scope>NUCLEOTIDE SEQUENCE [LARGE SCALE GENOMIC DNA]</scope>
    <source>
        <strain evidence="1">ZCTH4_d</strain>
    </source>
</reference>
<dbReference type="AlphaFoldDB" id="A0A3E0K6C7"/>
<comment type="caution">
    <text evidence="1">The sequence shown here is derived from an EMBL/GenBank/DDBJ whole genome shotgun (WGS) entry which is preliminary data.</text>
</comment>
<dbReference type="EMBL" id="QEWE01000013">
    <property type="protein sequence ID" value="REJ29777.1"/>
    <property type="molecule type" value="Genomic_DNA"/>
</dbReference>
<dbReference type="Proteomes" id="UP000257014">
    <property type="component" value="Unassembled WGS sequence"/>
</dbReference>
<accession>A0A3E0K6C7</accession>